<keyword evidence="3" id="KW-1185">Reference proteome</keyword>
<evidence type="ECO:0000313" key="3">
    <source>
        <dbReference type="Proteomes" id="UP000236621"/>
    </source>
</evidence>
<name>A0A2K3QIR9_9HYPO</name>
<keyword evidence="1" id="KW-0472">Membrane</keyword>
<comment type="caution">
    <text evidence="2">The sequence shown here is derived from an EMBL/GenBank/DDBJ whole genome shotgun (WGS) entry which is preliminary data.</text>
</comment>
<evidence type="ECO:0000313" key="2">
    <source>
        <dbReference type="EMBL" id="PNY27442.1"/>
    </source>
</evidence>
<sequence>MDPRLIASPPPGPGIALQLRPESQIPDHPGSMVDVPRPMAPTMTPIVPMAPTGPIDIRNVKTSCQFGLREYLSLQRKRQRFDASTSTVDLESRIGAQANVVLGDLRTLQSEIRRLAKAAEDHRWRRWLFGGAIAAFIPAVRRIFRRGSDQESQSSSNDTEYAFRKSKGLMSRIKDGILGGGSLAKIAFFVFAVLYVFQNEVSLRVAKTMHKRIKKLCERIERGGPDVDERDINVLDGWRWRVLLW</sequence>
<gene>
    <name evidence="2" type="ORF">TCAP_02632</name>
</gene>
<dbReference type="EMBL" id="NRSZ01000403">
    <property type="protein sequence ID" value="PNY27442.1"/>
    <property type="molecule type" value="Genomic_DNA"/>
</dbReference>
<dbReference type="AlphaFoldDB" id="A0A2K3QIR9"/>
<keyword evidence="1" id="KW-1133">Transmembrane helix</keyword>
<reference evidence="2 3" key="1">
    <citation type="submission" date="2017-08" db="EMBL/GenBank/DDBJ databases">
        <title>Harnessing the power of phylogenomics to disentangle the directionality and signatures of interkingdom host jumping in the parasitic fungal genus Tolypocladium.</title>
        <authorList>
            <person name="Quandt C.A."/>
            <person name="Patterson W."/>
            <person name="Spatafora J.W."/>
        </authorList>
    </citation>
    <scope>NUCLEOTIDE SEQUENCE [LARGE SCALE GENOMIC DNA]</scope>
    <source>
        <strain evidence="2 3">CBS 113982</strain>
    </source>
</reference>
<proteinExistence type="predicted"/>
<dbReference type="STRING" id="45235.A0A2K3QIR9"/>
<evidence type="ECO:0000256" key="1">
    <source>
        <dbReference type="SAM" id="Phobius"/>
    </source>
</evidence>
<organism evidence="2 3">
    <name type="scientific">Tolypocladium capitatum</name>
    <dbReference type="NCBI Taxonomy" id="45235"/>
    <lineage>
        <taxon>Eukaryota</taxon>
        <taxon>Fungi</taxon>
        <taxon>Dikarya</taxon>
        <taxon>Ascomycota</taxon>
        <taxon>Pezizomycotina</taxon>
        <taxon>Sordariomycetes</taxon>
        <taxon>Hypocreomycetidae</taxon>
        <taxon>Hypocreales</taxon>
        <taxon>Ophiocordycipitaceae</taxon>
        <taxon>Tolypocladium</taxon>
    </lineage>
</organism>
<accession>A0A2K3QIR9</accession>
<dbReference type="Proteomes" id="UP000236621">
    <property type="component" value="Unassembled WGS sequence"/>
</dbReference>
<protein>
    <submittedName>
        <fullName evidence="2">Uncharacterized protein</fullName>
    </submittedName>
</protein>
<feature type="transmembrane region" description="Helical" evidence="1">
    <location>
        <begin position="177"/>
        <end position="197"/>
    </location>
</feature>
<dbReference type="OrthoDB" id="5215647at2759"/>
<keyword evidence="1" id="KW-0812">Transmembrane</keyword>